<dbReference type="OrthoDB" id="9794935at2"/>
<name>A0A1M5UY71_9CLOT</name>
<dbReference type="RefSeq" id="WP_073338287.1">
    <property type="nucleotide sequence ID" value="NZ_FQXM01000009.1"/>
</dbReference>
<dbReference type="SUPFAM" id="SSF50475">
    <property type="entry name" value="FMN-binding split barrel"/>
    <property type="match status" value="1"/>
</dbReference>
<sequence>MFLEMRRKEKEITKDKCEEILYKGEYGVLSTIGLNGYPYGTPLNYVYFEGNIYFHSAIDGHKLENIKENNKICFSVVGDVELIPEKFTTKYESVVIFGEATVIKGKEKVDALLALIKKYSNDYLIEGDKYILKDSNVTEVIRISVDHMTGKASK</sequence>
<dbReference type="Pfam" id="PF12900">
    <property type="entry name" value="Pyridox_ox_2"/>
    <property type="match status" value="1"/>
</dbReference>
<dbReference type="InterPro" id="IPR012349">
    <property type="entry name" value="Split_barrel_FMN-bd"/>
</dbReference>
<dbReference type="InterPro" id="IPR024747">
    <property type="entry name" value="Pyridox_Oxase-rel"/>
</dbReference>
<evidence type="ECO:0000313" key="1">
    <source>
        <dbReference type="EMBL" id="SHH67962.1"/>
    </source>
</evidence>
<protein>
    <recommendedName>
        <fullName evidence="3">Nitroimidazol reductase NimA, pyridoxamine 5'-phosphate oxidase superfamily</fullName>
    </recommendedName>
</protein>
<reference evidence="1 2" key="1">
    <citation type="submission" date="2016-11" db="EMBL/GenBank/DDBJ databases">
        <authorList>
            <person name="Jaros S."/>
            <person name="Januszkiewicz K."/>
            <person name="Wedrychowicz H."/>
        </authorList>
    </citation>
    <scope>NUCLEOTIDE SEQUENCE [LARGE SCALE GENOMIC DNA]</scope>
    <source>
        <strain evidence="1 2">DSM 8605</strain>
    </source>
</reference>
<proteinExistence type="predicted"/>
<evidence type="ECO:0000313" key="2">
    <source>
        <dbReference type="Proteomes" id="UP000184447"/>
    </source>
</evidence>
<keyword evidence="2" id="KW-1185">Reference proteome</keyword>
<gene>
    <name evidence="1" type="ORF">SAMN02745207_01992</name>
</gene>
<dbReference type="Gene3D" id="2.30.110.10">
    <property type="entry name" value="Electron Transport, Fmn-binding Protein, Chain A"/>
    <property type="match status" value="1"/>
</dbReference>
<dbReference type="PANTHER" id="PTHR34071:SF2">
    <property type="entry name" value="FLAVIN-NUCLEOTIDE-BINDING PROTEIN"/>
    <property type="match status" value="1"/>
</dbReference>
<dbReference type="PANTHER" id="PTHR34071">
    <property type="entry name" value="5-NITROIMIDAZOLE ANTIBIOTICS RESISTANCE PROTEIN, NIMA-FAMILY-RELATED PROTEIN-RELATED"/>
    <property type="match status" value="1"/>
</dbReference>
<accession>A0A1M5UY71</accession>
<dbReference type="Proteomes" id="UP000184447">
    <property type="component" value="Unassembled WGS sequence"/>
</dbReference>
<organism evidence="1 2">
    <name type="scientific">Clostridium grantii DSM 8605</name>
    <dbReference type="NCBI Taxonomy" id="1121316"/>
    <lineage>
        <taxon>Bacteria</taxon>
        <taxon>Bacillati</taxon>
        <taxon>Bacillota</taxon>
        <taxon>Clostridia</taxon>
        <taxon>Eubacteriales</taxon>
        <taxon>Clostridiaceae</taxon>
        <taxon>Clostridium</taxon>
    </lineage>
</organism>
<dbReference type="AlphaFoldDB" id="A0A1M5UY71"/>
<evidence type="ECO:0008006" key="3">
    <source>
        <dbReference type="Google" id="ProtNLM"/>
    </source>
</evidence>
<dbReference type="EMBL" id="FQXM01000009">
    <property type="protein sequence ID" value="SHH67962.1"/>
    <property type="molecule type" value="Genomic_DNA"/>
</dbReference>